<accession>A0A182QVX9</accession>
<keyword evidence="10" id="KW-0325">Glycoprotein</keyword>
<dbReference type="GO" id="GO:0004896">
    <property type="term" value="F:cytokine receptor activity"/>
    <property type="evidence" value="ECO:0007669"/>
    <property type="project" value="InterPro"/>
</dbReference>
<evidence type="ECO:0000256" key="9">
    <source>
        <dbReference type="ARBA" id="ARBA00023170"/>
    </source>
</evidence>
<dbReference type="InterPro" id="IPR050713">
    <property type="entry name" value="RTP_Phos/Ushers"/>
</dbReference>
<dbReference type="PANTHER" id="PTHR46957:SF3">
    <property type="entry name" value="CYTOKINE RECEPTOR"/>
    <property type="match status" value="1"/>
</dbReference>
<feature type="region of interest" description="Disordered" evidence="11">
    <location>
        <begin position="972"/>
        <end position="992"/>
    </location>
</feature>
<dbReference type="Proteomes" id="UP000075886">
    <property type="component" value="Unassembled WGS sequence"/>
</dbReference>
<evidence type="ECO:0000256" key="12">
    <source>
        <dbReference type="SAM" id="Phobius"/>
    </source>
</evidence>
<keyword evidence="15" id="KW-1185">Reference proteome</keyword>
<keyword evidence="8" id="KW-1015">Disulfide bond</keyword>
<comment type="subcellular location">
    <subcellularLocation>
        <location evidence="1">Membrane</location>
        <topology evidence="1">Single-pass type I membrane protein</topology>
    </subcellularLocation>
</comment>
<keyword evidence="6 12" id="KW-1133">Transmembrane helix</keyword>
<evidence type="ECO:0000259" key="13">
    <source>
        <dbReference type="PROSITE" id="PS50853"/>
    </source>
</evidence>
<dbReference type="InterPro" id="IPR003961">
    <property type="entry name" value="FN3_dom"/>
</dbReference>
<keyword evidence="4" id="KW-0732">Signal</keyword>
<dbReference type="SUPFAM" id="SSF49265">
    <property type="entry name" value="Fibronectin type III"/>
    <property type="match status" value="4"/>
</dbReference>
<dbReference type="EnsemblMetazoa" id="AFAF017962-RA">
    <property type="protein sequence ID" value="AFAF017962-PA"/>
    <property type="gene ID" value="AFAF017962"/>
</dbReference>
<evidence type="ECO:0000256" key="4">
    <source>
        <dbReference type="ARBA" id="ARBA00022729"/>
    </source>
</evidence>
<feature type="domain" description="Fibronectin type-III" evidence="13">
    <location>
        <begin position="533"/>
        <end position="632"/>
    </location>
</feature>
<evidence type="ECO:0000256" key="8">
    <source>
        <dbReference type="ARBA" id="ARBA00023157"/>
    </source>
</evidence>
<evidence type="ECO:0000256" key="10">
    <source>
        <dbReference type="ARBA" id="ARBA00023180"/>
    </source>
</evidence>
<feature type="domain" description="Fibronectin type-III" evidence="13">
    <location>
        <begin position="430"/>
        <end position="529"/>
    </location>
</feature>
<name>A0A182QVX9_9DIPT</name>
<feature type="region of interest" description="Disordered" evidence="11">
    <location>
        <begin position="1026"/>
        <end position="1058"/>
    </location>
</feature>
<evidence type="ECO:0000256" key="6">
    <source>
        <dbReference type="ARBA" id="ARBA00022989"/>
    </source>
</evidence>
<dbReference type="InterPro" id="IPR036116">
    <property type="entry name" value="FN3_sf"/>
</dbReference>
<evidence type="ECO:0000256" key="1">
    <source>
        <dbReference type="ARBA" id="ARBA00004479"/>
    </source>
</evidence>
<keyword evidence="3 12" id="KW-0812">Transmembrane</keyword>
<dbReference type="AlphaFoldDB" id="A0A182QVX9"/>
<evidence type="ECO:0000313" key="15">
    <source>
        <dbReference type="Proteomes" id="UP000075886"/>
    </source>
</evidence>
<dbReference type="CDD" id="cd00063">
    <property type="entry name" value="FN3"/>
    <property type="match status" value="3"/>
</dbReference>
<dbReference type="InterPro" id="IPR003529">
    <property type="entry name" value="Hematopoietin_rcpt_Gp130_CS"/>
</dbReference>
<dbReference type="Gene3D" id="2.60.40.10">
    <property type="entry name" value="Immunoglobulins"/>
    <property type="match status" value="7"/>
</dbReference>
<evidence type="ECO:0000256" key="7">
    <source>
        <dbReference type="ARBA" id="ARBA00023136"/>
    </source>
</evidence>
<evidence type="ECO:0000256" key="5">
    <source>
        <dbReference type="ARBA" id="ARBA00022737"/>
    </source>
</evidence>
<comment type="similarity">
    <text evidence="2">Belongs to the type I cytokine receptor family. Type 2 subfamily.</text>
</comment>
<protein>
    <recommendedName>
        <fullName evidence="13">Fibronectin type-III domain-containing protein</fullName>
    </recommendedName>
</protein>
<proteinExistence type="inferred from homology"/>
<feature type="domain" description="Fibronectin type-III" evidence="13">
    <location>
        <begin position="636"/>
        <end position="725"/>
    </location>
</feature>
<reference evidence="15" key="1">
    <citation type="submission" date="2014-01" db="EMBL/GenBank/DDBJ databases">
        <title>The Genome Sequence of Anopheles farauti FAR1 (V2).</title>
        <authorList>
            <consortium name="The Broad Institute Genomics Platform"/>
            <person name="Neafsey D.E."/>
            <person name="Besansky N."/>
            <person name="Howell P."/>
            <person name="Walton C."/>
            <person name="Young S.K."/>
            <person name="Zeng Q."/>
            <person name="Gargeya S."/>
            <person name="Fitzgerald M."/>
            <person name="Haas B."/>
            <person name="Abouelleil A."/>
            <person name="Allen A.W."/>
            <person name="Alvarado L."/>
            <person name="Arachchi H.M."/>
            <person name="Berlin A.M."/>
            <person name="Chapman S.B."/>
            <person name="Gainer-Dewar J."/>
            <person name="Goldberg J."/>
            <person name="Griggs A."/>
            <person name="Gujja S."/>
            <person name="Hansen M."/>
            <person name="Howarth C."/>
            <person name="Imamovic A."/>
            <person name="Ireland A."/>
            <person name="Larimer J."/>
            <person name="McCowan C."/>
            <person name="Murphy C."/>
            <person name="Pearson M."/>
            <person name="Poon T.W."/>
            <person name="Priest M."/>
            <person name="Roberts A."/>
            <person name="Saif S."/>
            <person name="Shea T."/>
            <person name="Sisk P."/>
            <person name="Sykes S."/>
            <person name="Wortman J."/>
            <person name="Nusbaum C."/>
            <person name="Birren B."/>
        </authorList>
    </citation>
    <scope>NUCLEOTIDE SEQUENCE [LARGE SCALE GENOMIC DNA]</scope>
    <source>
        <strain evidence="15">FAR1</strain>
    </source>
</reference>
<evidence type="ECO:0000256" key="11">
    <source>
        <dbReference type="SAM" id="MobiDB-lite"/>
    </source>
</evidence>
<dbReference type="Pfam" id="PF00041">
    <property type="entry name" value="fn3"/>
    <property type="match status" value="1"/>
</dbReference>
<dbReference type="PROSITE" id="PS50853">
    <property type="entry name" value="FN3"/>
    <property type="match status" value="3"/>
</dbReference>
<keyword evidence="5" id="KW-0677">Repeat</keyword>
<dbReference type="PROSITE" id="PS01353">
    <property type="entry name" value="HEMATOPO_REC_L_F2"/>
    <property type="match status" value="1"/>
</dbReference>
<dbReference type="GO" id="GO:0016020">
    <property type="term" value="C:membrane"/>
    <property type="evidence" value="ECO:0007669"/>
    <property type="project" value="UniProtKB-SubCell"/>
</dbReference>
<feature type="transmembrane region" description="Helical" evidence="12">
    <location>
        <begin position="885"/>
        <end position="907"/>
    </location>
</feature>
<dbReference type="InterPro" id="IPR013783">
    <property type="entry name" value="Ig-like_fold"/>
</dbReference>
<feature type="transmembrane region" description="Helical" evidence="12">
    <location>
        <begin position="7"/>
        <end position="26"/>
    </location>
</feature>
<reference evidence="14" key="2">
    <citation type="submission" date="2020-05" db="UniProtKB">
        <authorList>
            <consortium name="EnsemblMetazoa"/>
        </authorList>
    </citation>
    <scope>IDENTIFICATION</scope>
    <source>
        <strain evidence="14">FAR1</strain>
    </source>
</reference>
<dbReference type="PANTHER" id="PTHR46957">
    <property type="entry name" value="CYTOKINE RECEPTOR"/>
    <property type="match status" value="1"/>
</dbReference>
<evidence type="ECO:0000256" key="3">
    <source>
        <dbReference type="ARBA" id="ARBA00022692"/>
    </source>
</evidence>
<keyword evidence="7 12" id="KW-0472">Membrane</keyword>
<evidence type="ECO:0000313" key="14">
    <source>
        <dbReference type="EnsemblMetazoa" id="AFAF017962-PA"/>
    </source>
</evidence>
<keyword evidence="9" id="KW-0675">Receptor</keyword>
<organism evidence="14 15">
    <name type="scientific">Anopheles farauti</name>
    <dbReference type="NCBI Taxonomy" id="69004"/>
    <lineage>
        <taxon>Eukaryota</taxon>
        <taxon>Metazoa</taxon>
        <taxon>Ecdysozoa</taxon>
        <taxon>Arthropoda</taxon>
        <taxon>Hexapoda</taxon>
        <taxon>Insecta</taxon>
        <taxon>Pterygota</taxon>
        <taxon>Neoptera</taxon>
        <taxon>Endopterygota</taxon>
        <taxon>Diptera</taxon>
        <taxon>Nematocera</taxon>
        <taxon>Culicoidea</taxon>
        <taxon>Culicidae</taxon>
        <taxon>Anophelinae</taxon>
        <taxon>Anopheles</taxon>
    </lineage>
</organism>
<dbReference type="VEuPathDB" id="VectorBase:AFAF017962"/>
<dbReference type="STRING" id="69004.A0A182QVX9"/>
<evidence type="ECO:0000256" key="2">
    <source>
        <dbReference type="ARBA" id="ARBA00008921"/>
    </source>
</evidence>
<dbReference type="SMART" id="SM00060">
    <property type="entry name" value="FN3"/>
    <property type="match status" value="6"/>
</dbReference>
<sequence length="1162" mass="131619">MRRTGIFVLVCWMCYVSQIAALGWIFPSEAIYREVNDSFSLLCVLDMHNMQRDARGLNSSHLMFYRGDEPVPREQVKILNASTIELTVERAVPHPNYAYTCKANDTKGVAMRSVIIGHKPREVKDFKCRAPLWDRQMICTFTPDPNSMATTYDLVFHFSPIINNFTCMLETDNDTNQKRCIIDNGNSYRHENEYYYFILTASNVLATLSQQFVINHFDVVVPHRPTDCVISDITSDSAVLTWNQWYKYDTFQRNFICEVKLLTIFDNYVWRTVSNDGLRRYHREYTLPLRNLPYAAMKYDVRIRMRTNSTEEGEDMWSNHSSCLFETLSRKPDLPPEVAIGSFENSNEHHLFVYWREIENWQHNARIGFYYNITMLESDRKVRDHFNTSGSMIDLHHVKDANYTFIIRSANNEGTSEHSSEIFVPSRRHRLEKPVINMLLSDSGKFTLSWQPPSRSHSSITSYTVFWCNTTSNSPNDCNGSINFTTVAPDQTTYVLSDAGSSLNFAVAANSGQLSSGMVWAACTATHKTDIGKLKTIWITNMTARRISLKWKTECGDVAHTGYIIYYCPIITPRKLDCKEPELTVNVTDKNHDNSLLENLKPYVTYKIEIAMYSETHIGPRSDPLVNTTREAAPSPPRNLMVRDVTNSSVSLYWQSPEHLNGGKMSYEILYNNIILPYNVEEPDTNGEKTLMGLDAFTEYNIAVRAITTESSNLSLPVRVRTLVGNPQAIRQPSTNSSNDSTKLTISWNVPSKPAGCVEFYELQVKTQQTVIFYQRKTECQLRKAICQNGDSSKYEFLVRAVNVDIEGSERHEFEQLSCNNRWKRLMNIWPELANFITDGRECGTYDTIHGTNRFTEVHPTNVRLHRGPWSEPLAHWCTTDNKTALLPLVLGCVIMLFVPLTAYSYIRVKHVWQVKVIIPEGLNDITVSGKPTFNTVIGAGGIIFSEHHRVDHIITSGSNKEMNYSKEQNQCLLPSSSSSGGSIADLSGNDQRSSADYCSNSGCCEDDSTSFYDQEAERQDLQGFSDETTDSIDNSHSQERSHSSRLPPNDMDTSSFANLQLGKTSSPTLLMSMENGNGASQSRPPMMPISATSGYVPAPVMSSIKQQPISSNGYLQIGALNGSMMAPMDTMQKTFNTKLATAPISGYVTHKQLSDYGQHLK</sequence>
<dbReference type="EMBL" id="AXCN02001979">
    <property type="status" value="NOT_ANNOTATED_CDS"/>
    <property type="molecule type" value="Genomic_DNA"/>
</dbReference>